<dbReference type="PANTHER" id="PTHR47237:SF2">
    <property type="entry name" value="BLL4206 PROTEIN"/>
    <property type="match status" value="1"/>
</dbReference>
<dbReference type="EMBL" id="BOOR01000062">
    <property type="protein sequence ID" value="GII58277.1"/>
    <property type="molecule type" value="Genomic_DNA"/>
</dbReference>
<dbReference type="Gene3D" id="3.40.630.30">
    <property type="match status" value="1"/>
</dbReference>
<dbReference type="InterPro" id="IPR041496">
    <property type="entry name" value="YitH/HolE_GNAT"/>
</dbReference>
<gene>
    <name evidence="2" type="ORF">Pth03_66660</name>
</gene>
<dbReference type="Gene3D" id="3.40.630.90">
    <property type="match status" value="1"/>
</dbReference>
<sequence length="284" mass="30105">MRDLPIRRLGVDDLPGCLLLAEDRGWSREEHKWRVIFGTGVVYGVDDPDGGLAATVAATSYGGAVTAIGMMLVARRHERRGLGARLMRHAMDHAGTEGTWLTATEFGRPLYERLGFRAIGRLSSYQGTLKALPGDPSRPVSRPMDASDLPAVIALDAEVFGVPRAGLVTLLSSFSTSMRVVEGPSGITAYGATWQTRGAVGEPLTVVGPLVAGDGETAVALLADLAAGVEGAVRIDVEHRWAGLVGWVEEHGLGTAFSTTVMIHGADLPGDRDRLFLPFSITHG</sequence>
<evidence type="ECO:0000259" key="1">
    <source>
        <dbReference type="PROSITE" id="PS51186"/>
    </source>
</evidence>
<dbReference type="InterPro" id="IPR016181">
    <property type="entry name" value="Acyl_CoA_acyltransferase"/>
</dbReference>
<organism evidence="2 3">
    <name type="scientific">Planotetraspora thailandica</name>
    <dbReference type="NCBI Taxonomy" id="487172"/>
    <lineage>
        <taxon>Bacteria</taxon>
        <taxon>Bacillati</taxon>
        <taxon>Actinomycetota</taxon>
        <taxon>Actinomycetes</taxon>
        <taxon>Streptosporangiales</taxon>
        <taxon>Streptosporangiaceae</taxon>
        <taxon>Planotetraspora</taxon>
    </lineage>
</organism>
<dbReference type="CDD" id="cd04301">
    <property type="entry name" value="NAT_SF"/>
    <property type="match status" value="1"/>
</dbReference>
<keyword evidence="3" id="KW-1185">Reference proteome</keyword>
<protein>
    <submittedName>
        <fullName evidence="2">Acetyltransferase</fullName>
    </submittedName>
</protein>
<dbReference type="PANTHER" id="PTHR47237">
    <property type="entry name" value="SLL0310 PROTEIN"/>
    <property type="match status" value="1"/>
</dbReference>
<evidence type="ECO:0000313" key="2">
    <source>
        <dbReference type="EMBL" id="GII58277.1"/>
    </source>
</evidence>
<name>A0A8J4DEB4_9ACTN</name>
<feature type="domain" description="N-acetyltransferase" evidence="1">
    <location>
        <begin position="4"/>
        <end position="135"/>
    </location>
</feature>
<comment type="caution">
    <text evidence="2">The sequence shown here is derived from an EMBL/GenBank/DDBJ whole genome shotgun (WGS) entry which is preliminary data.</text>
</comment>
<dbReference type="SUPFAM" id="SSF55729">
    <property type="entry name" value="Acyl-CoA N-acyltransferases (Nat)"/>
    <property type="match status" value="1"/>
</dbReference>
<dbReference type="InterPro" id="IPR052729">
    <property type="entry name" value="Acyl/Acetyltrans_Enzymes"/>
</dbReference>
<proteinExistence type="predicted"/>
<dbReference type="Proteomes" id="UP000605992">
    <property type="component" value="Unassembled WGS sequence"/>
</dbReference>
<dbReference type="PROSITE" id="PS51186">
    <property type="entry name" value="GNAT"/>
    <property type="match status" value="1"/>
</dbReference>
<dbReference type="InterPro" id="IPR000182">
    <property type="entry name" value="GNAT_dom"/>
</dbReference>
<dbReference type="AlphaFoldDB" id="A0A8J4DEB4"/>
<evidence type="ECO:0000313" key="3">
    <source>
        <dbReference type="Proteomes" id="UP000605992"/>
    </source>
</evidence>
<accession>A0A8J4DEB4</accession>
<dbReference type="Pfam" id="PF18014">
    <property type="entry name" value="Acetyltransf_18"/>
    <property type="match status" value="1"/>
</dbReference>
<dbReference type="Pfam" id="PF00583">
    <property type="entry name" value="Acetyltransf_1"/>
    <property type="match status" value="1"/>
</dbReference>
<dbReference type="GO" id="GO:0016747">
    <property type="term" value="F:acyltransferase activity, transferring groups other than amino-acyl groups"/>
    <property type="evidence" value="ECO:0007669"/>
    <property type="project" value="InterPro"/>
</dbReference>
<reference evidence="2" key="1">
    <citation type="submission" date="2021-01" db="EMBL/GenBank/DDBJ databases">
        <title>Whole genome shotgun sequence of Planotetraspora thailandica NBRC 104271.</title>
        <authorList>
            <person name="Komaki H."/>
            <person name="Tamura T."/>
        </authorList>
    </citation>
    <scope>NUCLEOTIDE SEQUENCE</scope>
    <source>
        <strain evidence="2">NBRC 104271</strain>
    </source>
</reference>